<gene>
    <name evidence="3" type="ORF">E1293_00205</name>
</gene>
<dbReference type="RefSeq" id="WP_132192458.1">
    <property type="nucleotide sequence ID" value="NZ_SMKY01000001.1"/>
</dbReference>
<sequence length="327" mass="34421">MQAWRVRSLGPPDEVLSLEGTPEPSPGPGEVVIQTEAAALNFPDILVCRGEYQERPPLPFTPGMEAAGRVVSAGAGVSITEGSRVAGICRLPHGGFAEHAVLGAEELFEIPDEIPSATAAAMVVTYQTGLVGLHRRAGLRAGETLLVHAGAGGIGSAAIQIGLATGARVVATAGGAEKVKACRALGADLAIDYRTDDFVAAVRDFTAGRGADVIYDPVGGETFDLSRRAVAFEGRIVVVGFTGGSITQAPTNHALIKNYSIVGLHLALYWTRRPRYIADVYRTLLRLYAEGSVDPLISERIDLTEVPKALNSMALRETIGKIVVTKE</sequence>
<name>A0A4R5C4D2_9ACTN</name>
<dbReference type="CDD" id="cd08241">
    <property type="entry name" value="QOR1"/>
    <property type="match status" value="1"/>
</dbReference>
<comment type="caution">
    <text evidence="3">The sequence shown here is derived from an EMBL/GenBank/DDBJ whole genome shotgun (WGS) entry which is preliminary data.</text>
</comment>
<dbReference type="InterPro" id="IPR013154">
    <property type="entry name" value="ADH-like_N"/>
</dbReference>
<dbReference type="Gene3D" id="3.40.50.720">
    <property type="entry name" value="NAD(P)-binding Rossmann-like Domain"/>
    <property type="match status" value="1"/>
</dbReference>
<dbReference type="SUPFAM" id="SSF51735">
    <property type="entry name" value="NAD(P)-binding Rossmann-fold domains"/>
    <property type="match status" value="1"/>
</dbReference>
<protein>
    <submittedName>
        <fullName evidence="3">NADPH:quinone oxidoreductase family protein</fullName>
    </submittedName>
</protein>
<keyword evidence="4" id="KW-1185">Reference proteome</keyword>
<accession>A0A4R5C4D2</accession>
<dbReference type="InterPro" id="IPR011032">
    <property type="entry name" value="GroES-like_sf"/>
</dbReference>
<evidence type="ECO:0000313" key="3">
    <source>
        <dbReference type="EMBL" id="TDD92933.1"/>
    </source>
</evidence>
<dbReference type="PANTHER" id="PTHR43677">
    <property type="entry name" value="SHORT-CHAIN DEHYDROGENASE/REDUCTASE"/>
    <property type="match status" value="1"/>
</dbReference>
<organism evidence="3 4">
    <name type="scientific">Actinomadura darangshiensis</name>
    <dbReference type="NCBI Taxonomy" id="705336"/>
    <lineage>
        <taxon>Bacteria</taxon>
        <taxon>Bacillati</taxon>
        <taxon>Actinomycetota</taxon>
        <taxon>Actinomycetes</taxon>
        <taxon>Streptosporangiales</taxon>
        <taxon>Thermomonosporaceae</taxon>
        <taxon>Actinomadura</taxon>
    </lineage>
</organism>
<dbReference type="SMART" id="SM00829">
    <property type="entry name" value="PKS_ER"/>
    <property type="match status" value="1"/>
</dbReference>
<dbReference type="AlphaFoldDB" id="A0A4R5C4D2"/>
<dbReference type="EMBL" id="SMKY01000001">
    <property type="protein sequence ID" value="TDD92933.1"/>
    <property type="molecule type" value="Genomic_DNA"/>
</dbReference>
<dbReference type="Pfam" id="PF00107">
    <property type="entry name" value="ADH_zinc_N"/>
    <property type="match status" value="1"/>
</dbReference>
<evidence type="ECO:0000259" key="2">
    <source>
        <dbReference type="SMART" id="SM00829"/>
    </source>
</evidence>
<dbReference type="Pfam" id="PF08240">
    <property type="entry name" value="ADH_N"/>
    <property type="match status" value="1"/>
</dbReference>
<dbReference type="InterPro" id="IPR013149">
    <property type="entry name" value="ADH-like_C"/>
</dbReference>
<dbReference type="InterPro" id="IPR051397">
    <property type="entry name" value="Zn-ADH-like_protein"/>
</dbReference>
<dbReference type="GO" id="GO:0016491">
    <property type="term" value="F:oxidoreductase activity"/>
    <property type="evidence" value="ECO:0007669"/>
    <property type="project" value="InterPro"/>
</dbReference>
<dbReference type="Proteomes" id="UP000295578">
    <property type="component" value="Unassembled WGS sequence"/>
</dbReference>
<dbReference type="PANTHER" id="PTHR43677:SF4">
    <property type="entry name" value="QUINONE OXIDOREDUCTASE-LIKE PROTEIN 2"/>
    <property type="match status" value="1"/>
</dbReference>
<evidence type="ECO:0000313" key="4">
    <source>
        <dbReference type="Proteomes" id="UP000295578"/>
    </source>
</evidence>
<dbReference type="InterPro" id="IPR036291">
    <property type="entry name" value="NAD(P)-bd_dom_sf"/>
</dbReference>
<dbReference type="SUPFAM" id="SSF50129">
    <property type="entry name" value="GroES-like"/>
    <property type="match status" value="1"/>
</dbReference>
<proteinExistence type="predicted"/>
<reference evidence="3 4" key="1">
    <citation type="submission" date="2019-03" db="EMBL/GenBank/DDBJ databases">
        <title>Draft genome sequences of novel Actinobacteria.</title>
        <authorList>
            <person name="Sahin N."/>
            <person name="Ay H."/>
            <person name="Saygin H."/>
        </authorList>
    </citation>
    <scope>NUCLEOTIDE SEQUENCE [LARGE SCALE GENOMIC DNA]</scope>
    <source>
        <strain evidence="3 4">DSM 45941</strain>
    </source>
</reference>
<evidence type="ECO:0000256" key="1">
    <source>
        <dbReference type="SAM" id="MobiDB-lite"/>
    </source>
</evidence>
<dbReference type="InterPro" id="IPR020843">
    <property type="entry name" value="ER"/>
</dbReference>
<feature type="region of interest" description="Disordered" evidence="1">
    <location>
        <begin position="1"/>
        <end position="27"/>
    </location>
</feature>
<dbReference type="Gene3D" id="3.90.180.10">
    <property type="entry name" value="Medium-chain alcohol dehydrogenases, catalytic domain"/>
    <property type="match status" value="1"/>
</dbReference>
<feature type="domain" description="Enoyl reductase (ER)" evidence="2">
    <location>
        <begin position="10"/>
        <end position="324"/>
    </location>
</feature>
<dbReference type="OrthoDB" id="4190732at2"/>